<dbReference type="KEGG" id="uma:UMAG_03102"/>
<dbReference type="Pfam" id="PF25567">
    <property type="entry name" value="TPR_SYO1"/>
    <property type="match status" value="1"/>
</dbReference>
<dbReference type="Gene3D" id="1.25.10.10">
    <property type="entry name" value="Leucine-rich Repeat Variant"/>
    <property type="match status" value="1"/>
</dbReference>
<evidence type="ECO:0000256" key="2">
    <source>
        <dbReference type="SAM" id="MobiDB-lite"/>
    </source>
</evidence>
<protein>
    <recommendedName>
        <fullName evidence="3">SYO1-like TPR repeats domain-containing protein</fullName>
    </recommendedName>
</protein>
<dbReference type="PANTHER" id="PTHR13347:SF1">
    <property type="entry name" value="HEAT REPEAT-CONTAINING PROTEIN 3"/>
    <property type="match status" value="1"/>
</dbReference>
<dbReference type="GO" id="GO:0042273">
    <property type="term" value="P:ribosomal large subunit biogenesis"/>
    <property type="evidence" value="ECO:0000318"/>
    <property type="project" value="GO_Central"/>
</dbReference>
<dbReference type="eggNOG" id="ENOG502QWR9">
    <property type="taxonomic scope" value="Eukaryota"/>
</dbReference>
<dbReference type="InterPro" id="IPR057990">
    <property type="entry name" value="TPR_SYO1"/>
</dbReference>
<dbReference type="Pfam" id="PF00514">
    <property type="entry name" value="Arm"/>
    <property type="match status" value="1"/>
</dbReference>
<name>A0A0D1CRC0_MYCMD</name>
<dbReference type="PANTHER" id="PTHR13347">
    <property type="entry name" value="HEAT REPEAT-CONTAINING PROTEIN 3"/>
    <property type="match status" value="1"/>
</dbReference>
<dbReference type="OMA" id="WCLCESG"/>
<evidence type="ECO:0000313" key="4">
    <source>
        <dbReference type="EMBL" id="KIS69128.1"/>
    </source>
</evidence>
<dbReference type="GeneID" id="23563668"/>
<dbReference type="RefSeq" id="XP_011389458.1">
    <property type="nucleotide sequence ID" value="XM_011391156.1"/>
</dbReference>
<feature type="region of interest" description="Disordered" evidence="2">
    <location>
        <begin position="673"/>
        <end position="695"/>
    </location>
</feature>
<evidence type="ECO:0000256" key="1">
    <source>
        <dbReference type="ARBA" id="ARBA00049983"/>
    </source>
</evidence>
<keyword evidence="5" id="KW-1185">Reference proteome</keyword>
<dbReference type="OrthoDB" id="288703at2759"/>
<dbReference type="STRING" id="237631.A0A0D1CRC0"/>
<dbReference type="SUPFAM" id="SSF48371">
    <property type="entry name" value="ARM repeat"/>
    <property type="match status" value="1"/>
</dbReference>
<accession>A0A0D1CRC0</accession>
<dbReference type="AlphaFoldDB" id="A0A0D1CRC0"/>
<dbReference type="GO" id="GO:0051082">
    <property type="term" value="F:unfolded protein binding"/>
    <property type="evidence" value="ECO:0000318"/>
    <property type="project" value="GO_Central"/>
</dbReference>
<dbReference type="Proteomes" id="UP000000561">
    <property type="component" value="Chromosome 7"/>
</dbReference>
<dbReference type="VEuPathDB" id="FungiDB:UMAG_03102"/>
<dbReference type="InParanoid" id="A0A0D1CRC0"/>
<sequence length="1079" mass="112810">MPKSGFDPQRHQRKLHRHNPLSKSGSASASASNSTHASPSSVSSATLDVLQQATKIANASSAVPSAPAKDIVPLLSNLPAPDSDTGTTAASASKPISLADKVWSLASVSLLLTVSPTQSAAQVKHNRKLLLSHNIVGRLLLALQSHTEVDVRREASGALRNLCVDSGIEVRNQIVNKGGISTILSAMRWASNAFGFDASSSQSSSCNPSASFVDDTPTLQQDLEAKCALLAIPLDQLNKKQKRHATKLAAALGKTLEQVAGQGLSAQDQQKLLLSASSDSSSNDAIHTGTASTAHRSAEPFIGLDSNTRKGLLEMAENLVTLVWCLCESGDKAFIKLVTWKWIDQDVVDCAVDEISGQGLAAWLSSSVALGCRAAAVLSTAGADGARASSSAAETLGVLTNEELSLLLDLALASGNALCALTDGGEPDFIDGMLARRSSEQSCKKKGAKPALAALAVPKSIDQQPASATRCLASIQSALSLLEACVQTDASDLHKLRRYVHSQSTMLGVLCAGVLRNLAAAVDSKAAAALRSKSRKHGSVAASTMTSSSIFVPIGNAASGNGANGAPATAVSLKTYEESLLLPTLTSLLCGVDMTKLAHDLDGRGDTSEAVALESTAKDTDESVLRAKMQAKAEEKAQTLMLALEVLAEMAGSLDAHATGGGEEDADEWMENADADAEADADAAEEDDEDEEEMDMFDHGERIESDDGADDDDMGVGCAQDTFADAVKRNGSLPFQAYAPVLSRMFGTSDGSLGSALLTLSRPFEASFPSLTLSTSDKPTSGVLRALHLRSLSVLNNLLLRLATFSPPPPSQPVTDAKVQRRIGAFRTWIHAGPQNDVLKRVWLSLFEIAKGCASVPAVASAGAGLGTHVNNVDVGVSGVTGGLHADEGCDGLTMVETCIGGMWSIARLLEGNLPLSTTSSIDVSHAAAVQSEIVVALQSGYASASSDAMRVKCILTLSTLARSAQINASVNAHIGAFLVSILESIADAASNSTSGTTPESMVAAINGIIDTYADESSHYDSLAFRHQNLLSRIRLTVFNCKALAKHIDRRKHPSLRESAQEAIENLLGFVQYRQALRL</sequence>
<dbReference type="InterPro" id="IPR052616">
    <property type="entry name" value="SYO1-like"/>
</dbReference>
<proteinExistence type="inferred from homology"/>
<evidence type="ECO:0000313" key="5">
    <source>
        <dbReference type="Proteomes" id="UP000000561"/>
    </source>
</evidence>
<dbReference type="InterPro" id="IPR011989">
    <property type="entry name" value="ARM-like"/>
</dbReference>
<dbReference type="EMBL" id="CM003146">
    <property type="protein sequence ID" value="KIS69128.1"/>
    <property type="molecule type" value="Genomic_DNA"/>
</dbReference>
<dbReference type="GO" id="GO:0006606">
    <property type="term" value="P:protein import into nucleus"/>
    <property type="evidence" value="ECO:0000318"/>
    <property type="project" value="GO_Central"/>
</dbReference>
<comment type="similarity">
    <text evidence="1">Belongs to the nuclear import and ribosome assembly adapter family.</text>
</comment>
<feature type="region of interest" description="Disordered" evidence="2">
    <location>
        <begin position="1"/>
        <end position="43"/>
    </location>
</feature>
<reference evidence="4 5" key="1">
    <citation type="journal article" date="2006" name="Nature">
        <title>Insights from the genome of the biotrophic fungal plant pathogen Ustilago maydis.</title>
        <authorList>
            <person name="Kamper J."/>
            <person name="Kahmann R."/>
            <person name="Bolker M."/>
            <person name="Ma L.J."/>
            <person name="Brefort T."/>
            <person name="Saville B.J."/>
            <person name="Banuett F."/>
            <person name="Kronstad J.W."/>
            <person name="Gold S.E."/>
            <person name="Muller O."/>
            <person name="Perlin M.H."/>
            <person name="Wosten H.A."/>
            <person name="de Vries R."/>
            <person name="Ruiz-Herrera J."/>
            <person name="Reynaga-Pena C.G."/>
            <person name="Snetselaar K."/>
            <person name="McCann M."/>
            <person name="Perez-Martin J."/>
            <person name="Feldbrugge M."/>
            <person name="Basse C.W."/>
            <person name="Steinberg G."/>
            <person name="Ibeas J.I."/>
            <person name="Holloman W."/>
            <person name="Guzman P."/>
            <person name="Farman M."/>
            <person name="Stajich J.E."/>
            <person name="Sentandreu R."/>
            <person name="Gonzalez-Prieto J.M."/>
            <person name="Kennell J.C."/>
            <person name="Molina L."/>
            <person name="Schirawski J."/>
            <person name="Mendoza-Mendoza A."/>
            <person name="Greilinger D."/>
            <person name="Munch K."/>
            <person name="Rossel N."/>
            <person name="Scherer M."/>
            <person name="Vranes M."/>
            <person name="Ladendorf O."/>
            <person name="Vincon V."/>
            <person name="Fuchs U."/>
            <person name="Sandrock B."/>
            <person name="Meng S."/>
            <person name="Ho E.C."/>
            <person name="Cahill M.J."/>
            <person name="Boyce K.J."/>
            <person name="Klose J."/>
            <person name="Klosterman S.J."/>
            <person name="Deelstra H.J."/>
            <person name="Ortiz-Castellanos L."/>
            <person name="Li W."/>
            <person name="Sanchez-Alonso P."/>
            <person name="Schreier P.H."/>
            <person name="Hauser-Hahn I."/>
            <person name="Vaupel M."/>
            <person name="Koopmann E."/>
            <person name="Friedrich G."/>
            <person name="Voss H."/>
            <person name="Schluter T."/>
            <person name="Margolis J."/>
            <person name="Platt D."/>
            <person name="Swimmer C."/>
            <person name="Gnirke A."/>
            <person name="Chen F."/>
            <person name="Vysotskaia V."/>
            <person name="Mannhaupt G."/>
            <person name="Guldener U."/>
            <person name="Munsterkotter M."/>
            <person name="Haase D."/>
            <person name="Oesterheld M."/>
            <person name="Mewes H.W."/>
            <person name="Mauceli E.W."/>
            <person name="DeCaprio D."/>
            <person name="Wade C.M."/>
            <person name="Butler J."/>
            <person name="Young S."/>
            <person name="Jaffe D.B."/>
            <person name="Calvo S."/>
            <person name="Nusbaum C."/>
            <person name="Galagan J."/>
            <person name="Birren B.W."/>
        </authorList>
    </citation>
    <scope>NUCLEOTIDE SEQUENCE [LARGE SCALE GENOMIC DNA]</scope>
    <source>
        <strain evidence="5">DSM 14603 / FGSC 9021 / UM521</strain>
    </source>
</reference>
<organism evidence="4 5">
    <name type="scientific">Mycosarcoma maydis</name>
    <name type="common">Corn smut fungus</name>
    <name type="synonym">Ustilago maydis</name>
    <dbReference type="NCBI Taxonomy" id="5270"/>
    <lineage>
        <taxon>Eukaryota</taxon>
        <taxon>Fungi</taxon>
        <taxon>Dikarya</taxon>
        <taxon>Basidiomycota</taxon>
        <taxon>Ustilaginomycotina</taxon>
        <taxon>Ustilaginomycetes</taxon>
        <taxon>Ustilaginales</taxon>
        <taxon>Ustilaginaceae</taxon>
        <taxon>Mycosarcoma</taxon>
    </lineage>
</organism>
<feature type="compositionally biased region" description="Basic residues" evidence="2">
    <location>
        <begin position="11"/>
        <end position="20"/>
    </location>
</feature>
<feature type="compositionally biased region" description="Low complexity" evidence="2">
    <location>
        <begin position="22"/>
        <end position="43"/>
    </location>
</feature>
<dbReference type="InterPro" id="IPR016024">
    <property type="entry name" value="ARM-type_fold"/>
</dbReference>
<gene>
    <name evidence="4" type="ORF">UMAG_03102</name>
</gene>
<feature type="domain" description="SYO1-like TPR repeats" evidence="3">
    <location>
        <begin position="757"/>
        <end position="1076"/>
    </location>
</feature>
<evidence type="ECO:0000259" key="3">
    <source>
        <dbReference type="Pfam" id="PF25567"/>
    </source>
</evidence>
<dbReference type="InterPro" id="IPR000225">
    <property type="entry name" value="Armadillo"/>
</dbReference>